<comment type="caution">
    <text evidence="2">The sequence shown here is derived from an EMBL/GenBank/DDBJ whole genome shotgun (WGS) entry which is preliminary data.</text>
</comment>
<feature type="transmembrane region" description="Helical" evidence="1">
    <location>
        <begin position="171"/>
        <end position="193"/>
    </location>
</feature>
<feature type="transmembrane region" description="Helical" evidence="1">
    <location>
        <begin position="259"/>
        <end position="278"/>
    </location>
</feature>
<reference evidence="2 3" key="1">
    <citation type="submission" date="2021-03" db="EMBL/GenBank/DDBJ databases">
        <authorList>
            <person name="Xin L."/>
        </authorList>
    </citation>
    <scope>NUCLEOTIDE SEQUENCE [LARGE SCALE GENOMIC DNA]</scope>
    <source>
        <strain evidence="2 3">XHU 5031</strain>
    </source>
</reference>
<reference evidence="3" key="2">
    <citation type="submission" date="2023-07" db="EMBL/GenBank/DDBJ databases">
        <title>Myceligenerans salitolerans sp. nov., a halotolerant actinomycete isolated from a salt lake in Xinjiang, China.</title>
        <authorList>
            <person name="Guan T."/>
        </authorList>
    </citation>
    <scope>NUCLEOTIDE SEQUENCE [LARGE SCALE GENOMIC DNA]</scope>
    <source>
        <strain evidence="3">XHU 5031</strain>
    </source>
</reference>
<organism evidence="2 3">
    <name type="scientific">Myceligenerans salitolerans</name>
    <dbReference type="NCBI Taxonomy" id="1230528"/>
    <lineage>
        <taxon>Bacteria</taxon>
        <taxon>Bacillati</taxon>
        <taxon>Actinomycetota</taxon>
        <taxon>Actinomycetes</taxon>
        <taxon>Micrococcales</taxon>
        <taxon>Promicromonosporaceae</taxon>
        <taxon>Myceligenerans</taxon>
    </lineage>
</organism>
<gene>
    <name evidence="2" type="ORF">J0911_07615</name>
</gene>
<feature type="transmembrane region" description="Helical" evidence="1">
    <location>
        <begin position="137"/>
        <end position="159"/>
    </location>
</feature>
<dbReference type="Proteomes" id="UP000664617">
    <property type="component" value="Unassembled WGS sequence"/>
</dbReference>
<sequence>MLALCGIGAELLAAYGDNTGDPGGIAFALVFFGALYGAPALLARDLARRASGGWPAMLLLFAALGVAEACLIDQALFATDYQGYEGWEETREATFVPGLGLSAYNAYNFIAGHIIFSFGAPVALAEAWRPDKATEPWLGPFGTVAAILAYGAAAALIISDPESQSADTTQLAVSALVVAALVATAIAVGRRAGRRGLPTRTRRHLPVRVTFIVALGPAIAAGLAEETWAGFAVGVAAIVLAGLAVLCAAGRYDWTVRHVAAVALAFLVVRGSLAFTYFPLLGDVAAGPKYLHNTVMLTIVLLAGWAALRSRRP</sequence>
<feature type="transmembrane region" description="Helical" evidence="1">
    <location>
        <begin position="290"/>
        <end position="308"/>
    </location>
</feature>
<evidence type="ECO:0000313" key="3">
    <source>
        <dbReference type="Proteomes" id="UP000664617"/>
    </source>
</evidence>
<feature type="transmembrane region" description="Helical" evidence="1">
    <location>
        <begin position="230"/>
        <end position="252"/>
    </location>
</feature>
<evidence type="ECO:0000313" key="2">
    <source>
        <dbReference type="EMBL" id="MBO0608897.1"/>
    </source>
</evidence>
<accession>A0ABS3IA28</accession>
<keyword evidence="1" id="KW-1133">Transmembrane helix</keyword>
<evidence type="ECO:0008006" key="4">
    <source>
        <dbReference type="Google" id="ProtNLM"/>
    </source>
</evidence>
<keyword evidence="3" id="KW-1185">Reference proteome</keyword>
<keyword evidence="1" id="KW-0812">Transmembrane</keyword>
<dbReference type="EMBL" id="JAFMPK010000028">
    <property type="protein sequence ID" value="MBO0608897.1"/>
    <property type="molecule type" value="Genomic_DNA"/>
</dbReference>
<feature type="transmembrane region" description="Helical" evidence="1">
    <location>
        <begin position="205"/>
        <end position="224"/>
    </location>
</feature>
<evidence type="ECO:0000256" key="1">
    <source>
        <dbReference type="SAM" id="Phobius"/>
    </source>
</evidence>
<feature type="transmembrane region" description="Helical" evidence="1">
    <location>
        <begin position="23"/>
        <end position="42"/>
    </location>
</feature>
<feature type="transmembrane region" description="Helical" evidence="1">
    <location>
        <begin position="54"/>
        <end position="77"/>
    </location>
</feature>
<name>A0ABS3IA28_9MICO</name>
<feature type="transmembrane region" description="Helical" evidence="1">
    <location>
        <begin position="106"/>
        <end position="125"/>
    </location>
</feature>
<proteinExistence type="predicted"/>
<keyword evidence="1" id="KW-0472">Membrane</keyword>
<protein>
    <recommendedName>
        <fullName evidence="4">DUF998 domain-containing protein</fullName>
    </recommendedName>
</protein>